<accession>E1WY29</accession>
<dbReference type="PROSITE" id="PS50035">
    <property type="entry name" value="PLD"/>
    <property type="match status" value="1"/>
</dbReference>
<dbReference type="Gene3D" id="3.30.870.10">
    <property type="entry name" value="Endonuclease Chain A"/>
    <property type="match status" value="2"/>
</dbReference>
<reference evidence="3" key="1">
    <citation type="journal article" date="2013" name="ISME J.">
        <title>A small predatory core genome in the divergent marine Bacteriovorax marinus SJ and the terrestrial Bdellovibrio bacteriovorus.</title>
        <authorList>
            <person name="Crossman L.C."/>
            <person name="Chen H."/>
            <person name="Cerdeno-Tarraga A.M."/>
            <person name="Brooks K."/>
            <person name="Quail M.A."/>
            <person name="Pineiro S.A."/>
            <person name="Hobley L."/>
            <person name="Sockett R.E."/>
            <person name="Bentley S.D."/>
            <person name="Parkhill J."/>
            <person name="Williams H.N."/>
            <person name="Stine O.C."/>
        </authorList>
    </citation>
    <scope>NUCLEOTIDE SEQUENCE [LARGE SCALE GENOMIC DNA]</scope>
    <source>
        <strain evidence="3">ATCC BAA-682 / DSM 15412 / SJ</strain>
    </source>
</reference>
<evidence type="ECO:0000313" key="3">
    <source>
        <dbReference type="Proteomes" id="UP000008963"/>
    </source>
</evidence>
<dbReference type="CDD" id="cd00138">
    <property type="entry name" value="PLDc_SF"/>
    <property type="match status" value="1"/>
</dbReference>
<dbReference type="Pfam" id="PF13091">
    <property type="entry name" value="PLDc_2"/>
    <property type="match status" value="1"/>
</dbReference>
<dbReference type="AlphaFoldDB" id="E1WY29"/>
<gene>
    <name evidence="2" type="ordered locus">BMS_2808</name>
</gene>
<dbReference type="KEGG" id="bmx:BMS_2808"/>
<proteinExistence type="predicted"/>
<dbReference type="SUPFAM" id="SSF56024">
    <property type="entry name" value="Phospholipase D/nuclease"/>
    <property type="match status" value="2"/>
</dbReference>
<dbReference type="InterPro" id="IPR001736">
    <property type="entry name" value="PLipase_D/transphosphatidylase"/>
</dbReference>
<evidence type="ECO:0000259" key="1">
    <source>
        <dbReference type="PROSITE" id="PS50035"/>
    </source>
</evidence>
<name>E1WY29_HALMS</name>
<dbReference type="HOGENOM" id="CLU_439265_0_0_7"/>
<dbReference type="Proteomes" id="UP000008963">
    <property type="component" value="Chromosome"/>
</dbReference>
<evidence type="ECO:0000313" key="2">
    <source>
        <dbReference type="EMBL" id="CBW27584.1"/>
    </source>
</evidence>
<dbReference type="RefSeq" id="WP_014245358.1">
    <property type="nucleotide sequence ID" value="NC_016620.1"/>
</dbReference>
<dbReference type="eggNOG" id="COG1502">
    <property type="taxonomic scope" value="Bacteria"/>
</dbReference>
<dbReference type="GO" id="GO:0030572">
    <property type="term" value="F:phosphatidyltransferase activity"/>
    <property type="evidence" value="ECO:0007669"/>
    <property type="project" value="UniProtKB-ARBA"/>
</dbReference>
<feature type="domain" description="PLD phosphodiesterase" evidence="1">
    <location>
        <begin position="322"/>
        <end position="353"/>
    </location>
</feature>
<dbReference type="EMBL" id="FQ312005">
    <property type="protein sequence ID" value="CBW27584.1"/>
    <property type="molecule type" value="Genomic_DNA"/>
</dbReference>
<dbReference type="PATRIC" id="fig|862908.3.peg.2685"/>
<dbReference type="PANTHER" id="PTHR21248:SF22">
    <property type="entry name" value="PHOSPHOLIPASE D"/>
    <property type="match status" value="1"/>
</dbReference>
<dbReference type="OrthoDB" id="5287586at2"/>
<sequence length="622" mass="71542">MNRYLILFLFMFNISAAEFHLQERILARSYYLESAPLIFDNDQIKNTSMFKKNLISLDTQRNKRANLLINRLAPVLPSEFLKPIIHWRLIEPDRNKLNRTLSFIMLYKANILRDHLQYPNLSESEKESAENLFKKTYHHKFSKGQSLHLTLIKDFEQKSNFITNFENTENFITAITETTPLSINFKKHSEINPYSLNFGGYIPGNKITFFNNGPTTKERIETLVEQENYLKSNGEHIALSNDPVFKETKKLIEKAKESIVINMDRISGTIGASFYKALKEKTTRELKRNPNFKTIILTNSIYKENLNAERNSSFIILNSPTHSPVNHTRAIIIDSNSSSPMALIGSKNWSDHQGGYFHDNDLLVEGPGAAFIQHTIQEDISNALSDPQNRVSSTIQSEVLNFIKIKRESYPIIGKQSIRISETDSSKKLRTTRNFIIDMIKKAQTNIYMEQQYLYDSYIINSLIKRKLEVPTLDIRILADHSESIALGGLPNTIYLRELKLYGIEVKSRMNVTYKQYQTMNHRNTISVDGKILLTGSNTISPKAMQGDSRELSIQIYDSSAIKSFDSNFLISWNNRNQVMDLDIQNFRAKIKNETLSKEISSLINAVAASFLKAKDKLQNDF</sequence>
<dbReference type="InterPro" id="IPR025202">
    <property type="entry name" value="PLD-like_dom"/>
</dbReference>
<organism evidence="2 3">
    <name type="scientific">Halobacteriovorax marinus (strain ATCC BAA-682 / DSM 15412 / SJ)</name>
    <name type="common">Bacteriovorax marinus</name>
    <dbReference type="NCBI Taxonomy" id="862908"/>
    <lineage>
        <taxon>Bacteria</taxon>
        <taxon>Pseudomonadati</taxon>
        <taxon>Bdellovibrionota</taxon>
        <taxon>Bacteriovoracia</taxon>
        <taxon>Bacteriovoracales</taxon>
        <taxon>Halobacteriovoraceae</taxon>
        <taxon>Halobacteriovorax</taxon>
    </lineage>
</organism>
<protein>
    <submittedName>
        <fullName evidence="2">Exported protein</fullName>
    </submittedName>
</protein>
<dbReference type="PANTHER" id="PTHR21248">
    <property type="entry name" value="CARDIOLIPIN SYNTHASE"/>
    <property type="match status" value="1"/>
</dbReference>
<dbReference type="STRING" id="862908.BMS_2808"/>
<keyword evidence="3" id="KW-1185">Reference proteome</keyword>
<dbReference type="GO" id="GO:0032049">
    <property type="term" value="P:cardiolipin biosynthetic process"/>
    <property type="evidence" value="ECO:0007669"/>
    <property type="project" value="UniProtKB-ARBA"/>
</dbReference>